<organism evidence="1 2">
    <name type="scientific">Thermococcus aciditolerans</name>
    <dbReference type="NCBI Taxonomy" id="2598455"/>
    <lineage>
        <taxon>Archaea</taxon>
        <taxon>Methanobacteriati</taxon>
        <taxon>Methanobacteriota</taxon>
        <taxon>Thermococci</taxon>
        <taxon>Thermococcales</taxon>
        <taxon>Thermococcaceae</taxon>
        <taxon>Thermococcus</taxon>
    </lineage>
</organism>
<dbReference type="InterPro" id="IPR010094">
    <property type="entry name" value="Transposase_put_N"/>
</dbReference>
<dbReference type="AlphaFoldDB" id="A0A5C0SJC1"/>
<gene>
    <name evidence="1" type="ORF">FPV09_00210</name>
</gene>
<dbReference type="EMBL" id="CP041932">
    <property type="protein sequence ID" value="QEK13806.1"/>
    <property type="molecule type" value="Genomic_DNA"/>
</dbReference>
<proteinExistence type="predicted"/>
<name>A0A5C0SJC1_9EURY</name>
<dbReference type="Proteomes" id="UP000322631">
    <property type="component" value="Chromosome"/>
</dbReference>
<dbReference type="KEGG" id="them:FPV09_00210"/>
<accession>A0A5C0SJC1</accession>
<reference evidence="1 2" key="1">
    <citation type="submission" date="2019-07" db="EMBL/GenBank/DDBJ databases">
        <title>Complete genome of Thermococcus acidophilus.</title>
        <authorList>
            <person name="Li X."/>
        </authorList>
    </citation>
    <scope>NUCLEOTIDE SEQUENCE [LARGE SCALE GENOMIC DNA]</scope>
    <source>
        <strain evidence="1 2">SY113</strain>
    </source>
</reference>
<protein>
    <submittedName>
        <fullName evidence="1">IS200/IS605 family element transposase accessory protein TnpB</fullName>
    </submittedName>
</protein>
<keyword evidence="2" id="KW-1185">Reference proteome</keyword>
<dbReference type="NCBIfam" id="TIGR01765">
    <property type="entry name" value="tspaseT_teng_N"/>
    <property type="match status" value="1"/>
</dbReference>
<evidence type="ECO:0000313" key="2">
    <source>
        <dbReference type="Proteomes" id="UP000322631"/>
    </source>
</evidence>
<sequence length="346" mass="39675">MARKTRKIRRAEVNYITIKTKLEPEKQEDYLKLTLLTEKFKKAVELAIRLQLRGIKKSEGVKEVSRLVLNNWWYSDSAWDYAKMLLKGARQNGGNPRHIHPKSKFLISKPKENEKGNRNVKIEGLKVRIRSNGEWLNFKMKTAEKFLPVIFDAQKFKYGAQVVLRDGKVYLHVQVPFEIYLRNYGRTSSGKLYAGFDLNSDRVNMAILDENGAIRDVRVKHFPEVNSPGFPRKKARDLRWKALARLLDYAFYHGVGVVFFEDLGRIKRKNGKATSSRRGNRKASNFAKKELLEHGVVMALKRGFEVYLVNPAGSSKLGRELAQGLGLDVHSASAFVIGWRGVNLLE</sequence>
<evidence type="ECO:0000313" key="1">
    <source>
        <dbReference type="EMBL" id="QEK13806.1"/>
    </source>
</evidence>